<feature type="domain" description="Cas12f1-like TNB" evidence="10">
    <location>
        <begin position="290"/>
        <end position="357"/>
    </location>
</feature>
<dbReference type="EMBL" id="JHEG04000001">
    <property type="protein sequence ID" value="KAF3890113.1"/>
    <property type="molecule type" value="Genomic_DNA"/>
</dbReference>
<dbReference type="EMBL" id="JHEG02000059">
    <property type="protein sequence ID" value="KIE06569.1"/>
    <property type="molecule type" value="Genomic_DNA"/>
</dbReference>
<evidence type="ECO:0000313" key="12">
    <source>
        <dbReference type="EMBL" id="KAF3890113.1"/>
    </source>
</evidence>
<keyword evidence="7" id="KW-0233">DNA recombination</keyword>
<dbReference type="NCBIfam" id="NF040570">
    <property type="entry name" value="guided_TnpB"/>
    <property type="match status" value="1"/>
</dbReference>
<dbReference type="NCBIfam" id="TIGR01766">
    <property type="entry name" value="IS200/IS605 family accessory protein TnpB-like domain"/>
    <property type="match status" value="1"/>
</dbReference>
<evidence type="ECO:0000256" key="6">
    <source>
        <dbReference type="ARBA" id="ARBA00023125"/>
    </source>
</evidence>
<feature type="domain" description="Probable transposase IS891/IS1136/IS1341" evidence="9">
    <location>
        <begin position="166"/>
        <end position="278"/>
    </location>
</feature>
<keyword evidence="5" id="KW-0862">Zinc</keyword>
<comment type="similarity">
    <text evidence="2">In the N-terminal section; belongs to the transposase 2 family.</text>
</comment>
<evidence type="ECO:0000259" key="11">
    <source>
        <dbReference type="Pfam" id="PF12323"/>
    </source>
</evidence>
<evidence type="ECO:0000256" key="7">
    <source>
        <dbReference type="ARBA" id="ARBA00023172"/>
    </source>
</evidence>
<dbReference type="RefSeq" id="WP_038093328.1">
    <property type="nucleotide sequence ID" value="NZ_JHEG04000001.1"/>
</dbReference>
<dbReference type="GO" id="GO:0006310">
    <property type="term" value="P:DNA recombination"/>
    <property type="evidence" value="ECO:0007669"/>
    <property type="project" value="UniProtKB-KW"/>
</dbReference>
<evidence type="ECO:0000256" key="3">
    <source>
        <dbReference type="ARBA" id="ARBA00022578"/>
    </source>
</evidence>
<keyword evidence="14" id="KW-1185">Reference proteome</keyword>
<evidence type="ECO:0000313" key="13">
    <source>
        <dbReference type="EMBL" id="KIE06569.1"/>
    </source>
</evidence>
<gene>
    <name evidence="12" type="primary">tnpB</name>
    <name evidence="13" type="ORF">DA73_0235000</name>
    <name evidence="12" type="ORF">DA73_0400035150</name>
</gene>
<dbReference type="GO" id="GO:0046872">
    <property type="term" value="F:metal ion binding"/>
    <property type="evidence" value="ECO:0007669"/>
    <property type="project" value="UniProtKB-KW"/>
</dbReference>
<sequence>MLRRAVKVRLYPTDEQKQILAQHFGCARWWWNYGLNKCIETYKATGKGLSQSGLNSMLPSLKKEFEWLGECYSQVLQSVSLNLSRAYQNFFEGRAKYPKFKSKHHRQSIQYPQKVQPIGKFLKFPGRLGVIEAKVHRLLDGTIKTVTVSLCPSGKYYASVLMEYKGENPTPSTDGKVIGIDLGIKDFAITHDGEKTSKYANPKHLAKHEKNLARKQRKLARKQKGSQRRKKALKLVARVYERVSNVRHDFLHKLSRKVVDDNQVVVVENLNVKGMVRNHKLAKAISDVGWGTFTNFLAYKLEKEGKVLVEIDRWFPSSKLCSNCHYQVDEMRLDVRTWACPSCGTHHDRDENAAKNIRAEGIRMLISSGTGESASGGDVRPNRGRKSKTRQSPVKLEAHTVLGTPTQCG</sequence>
<dbReference type="Pfam" id="PF07282">
    <property type="entry name" value="Cas12f1-like_TNB"/>
    <property type="match status" value="1"/>
</dbReference>
<dbReference type="Pfam" id="PF01385">
    <property type="entry name" value="OrfB_IS605"/>
    <property type="match status" value="1"/>
</dbReference>
<organism evidence="13">
    <name type="scientific">Tolypothrix bouteillei VB521301</name>
    <dbReference type="NCBI Taxonomy" id="1479485"/>
    <lineage>
        <taxon>Bacteria</taxon>
        <taxon>Bacillati</taxon>
        <taxon>Cyanobacteriota</taxon>
        <taxon>Cyanophyceae</taxon>
        <taxon>Nostocales</taxon>
        <taxon>Tolypothrichaceae</taxon>
        <taxon>Tolypothrix</taxon>
    </lineage>
</organism>
<dbReference type="GO" id="GO:0032196">
    <property type="term" value="P:transposition"/>
    <property type="evidence" value="ECO:0007669"/>
    <property type="project" value="UniProtKB-KW"/>
</dbReference>
<feature type="domain" description="Transposase putative helix-turn-helix" evidence="11">
    <location>
        <begin position="1"/>
        <end position="47"/>
    </location>
</feature>
<protein>
    <submittedName>
        <fullName evidence="12 13">Transposase</fullName>
    </submittedName>
</protein>
<evidence type="ECO:0000259" key="9">
    <source>
        <dbReference type="Pfam" id="PF01385"/>
    </source>
</evidence>
<evidence type="ECO:0000256" key="8">
    <source>
        <dbReference type="SAM" id="MobiDB-lite"/>
    </source>
</evidence>
<keyword evidence="6" id="KW-0238">DNA-binding</keyword>
<evidence type="ECO:0000256" key="5">
    <source>
        <dbReference type="ARBA" id="ARBA00022833"/>
    </source>
</evidence>
<evidence type="ECO:0000256" key="4">
    <source>
        <dbReference type="ARBA" id="ARBA00022723"/>
    </source>
</evidence>
<feature type="region of interest" description="Disordered" evidence="8">
    <location>
        <begin position="368"/>
        <end position="409"/>
    </location>
</feature>
<evidence type="ECO:0000313" key="14">
    <source>
        <dbReference type="Proteomes" id="UP000029738"/>
    </source>
</evidence>
<reference evidence="12" key="2">
    <citation type="submission" date="2019-11" db="EMBL/GenBank/DDBJ databases">
        <title>Improved Assembly of Tolypothrix boutellei genome.</title>
        <authorList>
            <person name="Sarangi A.N."/>
            <person name="Mukherjee M."/>
            <person name="Ghosh S."/>
            <person name="Singh D."/>
            <person name="Das A."/>
            <person name="Kant S."/>
            <person name="Prusty A."/>
            <person name="Tripathy S."/>
        </authorList>
    </citation>
    <scope>NUCLEOTIDE SEQUENCE</scope>
    <source>
        <strain evidence="12">VB521301</strain>
    </source>
</reference>
<keyword evidence="3" id="KW-0815">Transposition</keyword>
<dbReference type="InterPro" id="IPR021027">
    <property type="entry name" value="Transposase_put_HTH"/>
</dbReference>
<evidence type="ECO:0000256" key="2">
    <source>
        <dbReference type="ARBA" id="ARBA00011044"/>
    </source>
</evidence>
<keyword evidence="4" id="KW-0479">Metal-binding</keyword>
<dbReference type="AlphaFoldDB" id="A0A0C1QM38"/>
<dbReference type="STRING" id="1479485.DA73_0235000"/>
<dbReference type="Pfam" id="PF12323">
    <property type="entry name" value="HTH_OrfB_IS605"/>
    <property type="match status" value="1"/>
</dbReference>
<accession>A0A0C1QM38</accession>
<comment type="caution">
    <text evidence="13">The sequence shown here is derived from an EMBL/GenBank/DDBJ whole genome shotgun (WGS) entry which is preliminary data.</text>
</comment>
<dbReference type="GO" id="GO:0003677">
    <property type="term" value="F:DNA binding"/>
    <property type="evidence" value="ECO:0007669"/>
    <property type="project" value="UniProtKB-KW"/>
</dbReference>
<evidence type="ECO:0000259" key="10">
    <source>
        <dbReference type="Pfam" id="PF07282"/>
    </source>
</evidence>
<dbReference type="InterPro" id="IPR001959">
    <property type="entry name" value="Transposase"/>
</dbReference>
<reference evidence="13" key="1">
    <citation type="journal article" date="2015" name="Genome Announc.">
        <title>Draft Genome Sequence of Tolypothrix boutellei Strain VB521301.</title>
        <authorList>
            <person name="Chandrababunaidu M.M."/>
            <person name="Singh D."/>
            <person name="Sen D."/>
            <person name="Bhan S."/>
            <person name="Das S."/>
            <person name="Gupta A."/>
            <person name="Adhikary S.P."/>
            <person name="Tripathy S."/>
        </authorList>
    </citation>
    <scope>NUCLEOTIDE SEQUENCE</scope>
    <source>
        <strain evidence="13">VB521301</strain>
    </source>
</reference>
<dbReference type="PANTHER" id="PTHR30405">
    <property type="entry name" value="TRANSPOSASE"/>
    <property type="match status" value="1"/>
</dbReference>
<name>A0A0C1QM38_9CYAN</name>
<dbReference type="InterPro" id="IPR051399">
    <property type="entry name" value="RNA-guided_DNA_endo/Transpos"/>
</dbReference>
<proteinExistence type="inferred from homology"/>
<dbReference type="InterPro" id="IPR010095">
    <property type="entry name" value="Cas12f1-like_TNB"/>
</dbReference>
<dbReference type="PANTHER" id="PTHR30405:SF25">
    <property type="entry name" value="RNA-GUIDED DNA ENDONUCLEASE INSQ-RELATED"/>
    <property type="match status" value="1"/>
</dbReference>
<dbReference type="Proteomes" id="UP000029738">
    <property type="component" value="Unassembled WGS sequence"/>
</dbReference>
<comment type="similarity">
    <text evidence="1">In the C-terminal section; belongs to the transposase 35 family.</text>
</comment>
<dbReference type="OrthoDB" id="443538at2"/>
<evidence type="ECO:0000256" key="1">
    <source>
        <dbReference type="ARBA" id="ARBA00008761"/>
    </source>
</evidence>